<dbReference type="EMBL" id="KM038347">
    <property type="protein sequence ID" value="AIG55808.1"/>
    <property type="molecule type" value="Genomic_DNA"/>
</dbReference>
<keyword evidence="2" id="KW-0732">Signal</keyword>
<evidence type="ECO:0000313" key="3">
    <source>
        <dbReference type="EMBL" id="AIG55808.1"/>
    </source>
</evidence>
<dbReference type="InterPro" id="IPR050282">
    <property type="entry name" value="Cycloisomerase_2"/>
</dbReference>
<sequence length="365" mass="38618">MKLRVFALALTILATAARGALLFAGAQTTASNVGLTLYDDVRDELRELQRQTSDVTGPMPTYMALSPNKRFLYLTNEVDAGQVVSLRLSRSGNDSVALTSLGKAPTKSKGPVHLTVTKSGRFVLVASYSVGSITVLAVNAKGFANQVVSQVVFSGGSHVVPGRQDGPHAHCVTLSPDNNYVFVSDLGNDKIMQFKFNSATGELAANTPAFVAVGAGAMPRHMAFHPDGSALFLNTEHSNELIKFAYDTQSGTLSQVKAVKTTQKTGVASGAVRVTTDGRFVVVSNRWGGDDSLVVFTAELAPVGTFPTTASGAPRDFILVGKTLFVANENANNIDAFRLQDNGELTRVKSAAPTISKPQVLLSLQ</sequence>
<dbReference type="Gene3D" id="2.130.10.10">
    <property type="entry name" value="YVTN repeat-like/Quinoprotein amine dehydrogenase"/>
    <property type="match status" value="1"/>
</dbReference>
<evidence type="ECO:0000256" key="1">
    <source>
        <dbReference type="ARBA" id="ARBA00005564"/>
    </source>
</evidence>
<comment type="similarity">
    <text evidence="1">Belongs to the cycloisomerase 2 family.</text>
</comment>
<name>A0A0A7CMV5_ACHHY</name>
<dbReference type="Pfam" id="PF10282">
    <property type="entry name" value="Lactonase"/>
    <property type="match status" value="1"/>
</dbReference>
<dbReference type="PANTHER" id="PTHR30344:SF1">
    <property type="entry name" value="6-PHOSPHOGLUCONOLACTONASE"/>
    <property type="match status" value="1"/>
</dbReference>
<dbReference type="AlphaFoldDB" id="A0A0A7CMV5"/>
<dbReference type="GO" id="GO:0017057">
    <property type="term" value="F:6-phosphogluconolactonase activity"/>
    <property type="evidence" value="ECO:0007669"/>
    <property type="project" value="TreeGrafter"/>
</dbReference>
<feature type="chain" id="PRO_5002037020" evidence="2">
    <location>
        <begin position="20"/>
        <end position="365"/>
    </location>
</feature>
<feature type="signal peptide" evidence="2">
    <location>
        <begin position="1"/>
        <end position="19"/>
    </location>
</feature>
<dbReference type="PANTHER" id="PTHR30344">
    <property type="entry name" value="6-PHOSPHOGLUCONOLACTONASE-RELATED"/>
    <property type="match status" value="1"/>
</dbReference>
<dbReference type="SUPFAM" id="SSF75011">
    <property type="entry name" value="3-carboxy-cis,cis-mucoante lactonizing enzyme"/>
    <property type="match status" value="1"/>
</dbReference>
<organism evidence="3">
    <name type="scientific">Achlya hypogyna</name>
    <name type="common">Oomycete</name>
    <name type="synonym">Protoachlya hypogyna</name>
    <dbReference type="NCBI Taxonomy" id="1202772"/>
    <lineage>
        <taxon>Eukaryota</taxon>
        <taxon>Sar</taxon>
        <taxon>Stramenopiles</taxon>
        <taxon>Oomycota</taxon>
        <taxon>Saprolegniomycetes</taxon>
        <taxon>Saprolegniales</taxon>
        <taxon>Achlyaceae</taxon>
        <taxon>Achlya</taxon>
    </lineage>
</organism>
<evidence type="ECO:0000256" key="2">
    <source>
        <dbReference type="SAM" id="SignalP"/>
    </source>
</evidence>
<reference evidence="3" key="1">
    <citation type="journal article" date="2014" name="Genome Biol. Evol.">
        <title>The secreted proteins of Achlya hypogyna and Thraustotheca clavata identify the ancestral oomycete secretome and reveal gene acquisitions by horizontal gene transfer.</title>
        <authorList>
            <person name="Misner I."/>
            <person name="Blouin N."/>
            <person name="Leonard G."/>
            <person name="Richards T.A."/>
            <person name="Lane C.E."/>
        </authorList>
    </citation>
    <scope>NUCLEOTIDE SEQUENCE</scope>
    <source>
        <strain evidence="3">ATCC 48635</strain>
    </source>
</reference>
<protein>
    <submittedName>
        <fullName evidence="3">Secreted protein</fullName>
    </submittedName>
</protein>
<dbReference type="InterPro" id="IPR015943">
    <property type="entry name" value="WD40/YVTN_repeat-like_dom_sf"/>
</dbReference>
<dbReference type="InterPro" id="IPR019405">
    <property type="entry name" value="Lactonase_7-beta_prop"/>
</dbReference>
<proteinExistence type="inferred from homology"/>
<accession>A0A0A7CMV5</accession>